<reference evidence="2 3" key="1">
    <citation type="journal article" date="2018" name="Front. Plant Sci.">
        <title>Red Clover (Trifolium pratense) and Zigzag Clover (T. medium) - A Picture of Genomic Similarities and Differences.</title>
        <authorList>
            <person name="Dluhosova J."/>
            <person name="Istvanek J."/>
            <person name="Nedelnik J."/>
            <person name="Repkova J."/>
        </authorList>
    </citation>
    <scope>NUCLEOTIDE SEQUENCE [LARGE SCALE GENOMIC DNA]</scope>
    <source>
        <strain evidence="3">cv. 10/8</strain>
        <tissue evidence="2">Leaf</tissue>
    </source>
</reference>
<evidence type="ECO:0000313" key="2">
    <source>
        <dbReference type="EMBL" id="MCI47497.1"/>
    </source>
</evidence>
<keyword evidence="3" id="KW-1185">Reference proteome</keyword>
<accession>A0A392SGG4</accession>
<organism evidence="2 3">
    <name type="scientific">Trifolium medium</name>
    <dbReference type="NCBI Taxonomy" id="97028"/>
    <lineage>
        <taxon>Eukaryota</taxon>
        <taxon>Viridiplantae</taxon>
        <taxon>Streptophyta</taxon>
        <taxon>Embryophyta</taxon>
        <taxon>Tracheophyta</taxon>
        <taxon>Spermatophyta</taxon>
        <taxon>Magnoliopsida</taxon>
        <taxon>eudicotyledons</taxon>
        <taxon>Gunneridae</taxon>
        <taxon>Pentapetalae</taxon>
        <taxon>rosids</taxon>
        <taxon>fabids</taxon>
        <taxon>Fabales</taxon>
        <taxon>Fabaceae</taxon>
        <taxon>Papilionoideae</taxon>
        <taxon>50 kb inversion clade</taxon>
        <taxon>NPAAA clade</taxon>
        <taxon>Hologalegina</taxon>
        <taxon>IRL clade</taxon>
        <taxon>Trifolieae</taxon>
        <taxon>Trifolium</taxon>
    </lineage>
</organism>
<comment type="caution">
    <text evidence="2">The sequence shown here is derived from an EMBL/GenBank/DDBJ whole genome shotgun (WGS) entry which is preliminary data.</text>
</comment>
<protein>
    <submittedName>
        <fullName evidence="2">Uncharacterized protein</fullName>
    </submittedName>
</protein>
<dbReference type="EMBL" id="LXQA010373189">
    <property type="protein sequence ID" value="MCI47497.1"/>
    <property type="molecule type" value="Genomic_DNA"/>
</dbReference>
<name>A0A392SGG4_9FABA</name>
<evidence type="ECO:0000313" key="3">
    <source>
        <dbReference type="Proteomes" id="UP000265520"/>
    </source>
</evidence>
<feature type="compositionally biased region" description="Low complexity" evidence="1">
    <location>
        <begin position="33"/>
        <end position="51"/>
    </location>
</feature>
<evidence type="ECO:0000256" key="1">
    <source>
        <dbReference type="SAM" id="MobiDB-lite"/>
    </source>
</evidence>
<feature type="compositionally biased region" description="Polar residues" evidence="1">
    <location>
        <begin position="74"/>
        <end position="95"/>
    </location>
</feature>
<feature type="non-terminal residue" evidence="2">
    <location>
        <position position="95"/>
    </location>
</feature>
<dbReference type="AlphaFoldDB" id="A0A392SGG4"/>
<feature type="region of interest" description="Disordered" evidence="1">
    <location>
        <begin position="25"/>
        <end position="95"/>
    </location>
</feature>
<dbReference type="Proteomes" id="UP000265520">
    <property type="component" value="Unassembled WGS sequence"/>
</dbReference>
<sequence length="95" mass="10380">MIILEETAIAKQAINSAENTTFIASHDEASSAGNNTNRNSRNNNNNSNTRGGRNGGRGGRSRGRGGGRGGGRTQYRQAQWPSYPYQQQWTSPYPH</sequence>
<proteinExistence type="predicted"/>